<protein>
    <recommendedName>
        <fullName evidence="7">Nucleotide-diphospho-sugar transferase domain-containing protein</fullName>
    </recommendedName>
</protein>
<dbReference type="PANTHER" id="PTHR31306">
    <property type="entry name" value="ALPHA-1,6-MANNOSYLTRANSFERASE MNN11-RELATED"/>
    <property type="match status" value="1"/>
</dbReference>
<evidence type="ECO:0000313" key="6">
    <source>
        <dbReference type="Proteomes" id="UP000799777"/>
    </source>
</evidence>
<evidence type="ECO:0000256" key="2">
    <source>
        <dbReference type="ARBA" id="ARBA00022676"/>
    </source>
</evidence>
<evidence type="ECO:0008006" key="7">
    <source>
        <dbReference type="Google" id="ProtNLM"/>
    </source>
</evidence>
<dbReference type="GO" id="GO:0016757">
    <property type="term" value="F:glycosyltransferase activity"/>
    <property type="evidence" value="ECO:0007669"/>
    <property type="project" value="UniProtKB-KW"/>
</dbReference>
<keyword evidence="2" id="KW-0328">Glycosyltransferase</keyword>
<comment type="similarity">
    <text evidence="1">Belongs to the glycosyltransferase 34 family.</text>
</comment>
<feature type="region of interest" description="Disordered" evidence="4">
    <location>
        <begin position="388"/>
        <end position="430"/>
    </location>
</feature>
<organism evidence="5 6">
    <name type="scientific">Setomelanomma holmii</name>
    <dbReference type="NCBI Taxonomy" id="210430"/>
    <lineage>
        <taxon>Eukaryota</taxon>
        <taxon>Fungi</taxon>
        <taxon>Dikarya</taxon>
        <taxon>Ascomycota</taxon>
        <taxon>Pezizomycotina</taxon>
        <taxon>Dothideomycetes</taxon>
        <taxon>Pleosporomycetidae</taxon>
        <taxon>Pleosporales</taxon>
        <taxon>Pleosporineae</taxon>
        <taxon>Phaeosphaeriaceae</taxon>
        <taxon>Setomelanomma</taxon>
    </lineage>
</organism>
<comment type="caution">
    <text evidence="5">The sequence shown here is derived from an EMBL/GenBank/DDBJ whole genome shotgun (WGS) entry which is preliminary data.</text>
</comment>
<dbReference type="Proteomes" id="UP000799777">
    <property type="component" value="Unassembled WGS sequence"/>
</dbReference>
<name>A0A9P4LHF4_9PLEO</name>
<keyword evidence="6" id="KW-1185">Reference proteome</keyword>
<dbReference type="Pfam" id="PF05637">
    <property type="entry name" value="Glyco_transf_34"/>
    <property type="match status" value="1"/>
</dbReference>
<reference evidence="5" key="1">
    <citation type="journal article" date="2020" name="Stud. Mycol.">
        <title>101 Dothideomycetes genomes: a test case for predicting lifestyles and emergence of pathogens.</title>
        <authorList>
            <person name="Haridas S."/>
            <person name="Albert R."/>
            <person name="Binder M."/>
            <person name="Bloem J."/>
            <person name="Labutti K."/>
            <person name="Salamov A."/>
            <person name="Andreopoulos B."/>
            <person name="Baker S."/>
            <person name="Barry K."/>
            <person name="Bills G."/>
            <person name="Bluhm B."/>
            <person name="Cannon C."/>
            <person name="Castanera R."/>
            <person name="Culley D."/>
            <person name="Daum C."/>
            <person name="Ezra D."/>
            <person name="Gonzalez J."/>
            <person name="Henrissat B."/>
            <person name="Kuo A."/>
            <person name="Liang C."/>
            <person name="Lipzen A."/>
            <person name="Lutzoni F."/>
            <person name="Magnuson J."/>
            <person name="Mondo S."/>
            <person name="Nolan M."/>
            <person name="Ohm R."/>
            <person name="Pangilinan J."/>
            <person name="Park H.-J."/>
            <person name="Ramirez L."/>
            <person name="Alfaro M."/>
            <person name="Sun H."/>
            <person name="Tritt A."/>
            <person name="Yoshinaga Y."/>
            <person name="Zwiers L.-H."/>
            <person name="Turgeon B."/>
            <person name="Goodwin S."/>
            <person name="Spatafora J."/>
            <person name="Crous P."/>
            <person name="Grigoriev I."/>
        </authorList>
    </citation>
    <scope>NUCLEOTIDE SEQUENCE</scope>
    <source>
        <strain evidence="5">CBS 110217</strain>
    </source>
</reference>
<gene>
    <name evidence="5" type="ORF">EK21DRAFT_116816</name>
</gene>
<evidence type="ECO:0000256" key="1">
    <source>
        <dbReference type="ARBA" id="ARBA00005664"/>
    </source>
</evidence>
<keyword evidence="3" id="KW-0808">Transferase</keyword>
<dbReference type="GO" id="GO:0000139">
    <property type="term" value="C:Golgi membrane"/>
    <property type="evidence" value="ECO:0007669"/>
    <property type="project" value="TreeGrafter"/>
</dbReference>
<evidence type="ECO:0000313" key="5">
    <source>
        <dbReference type="EMBL" id="KAF2025413.1"/>
    </source>
</evidence>
<dbReference type="InterPro" id="IPR029044">
    <property type="entry name" value="Nucleotide-diphossugar_trans"/>
</dbReference>
<dbReference type="PANTHER" id="PTHR31306:SF3">
    <property type="entry name" value="NUCLEOTIDE-DIPHOSPHO-SUGAR TRANSFERASE DOMAIN-CONTAINING PROTEIN"/>
    <property type="match status" value="1"/>
</dbReference>
<sequence length="447" mass="49887">MVVQIPSILQGAHRQYLAVVALFVIWSLLYLNQSLHRSTEVVLSQGTHPSSRNTSVQANYELGDAIAAVFKSIKVHPTDRYYRDSKGKHFAGANGNQSTWTEPLGKRVLIVNVDTRVPTGDNQILNPSGKIDWESVPSSGTGLVSHAIANHYLYSMIHGYDYRYFQAVNMPDHHATWIKPHIVKDLLPDYDFVVVIDADAVISHPEIPLEWMFNRWGIAKHTSMALPHDTEEFVDGKSISTDSKGVPVLNSGFIIAQNNNVTFEMLEAWGNCTTQVRYPGCARWKGEWSHEQRAFSEYIRYDFGKVPGTIVGIPCDDAMGYPNFKAENEAKGNAGVSDCNGNFIRHYTLGKEQVHAGGTGTVAQALAEVLQKNLLSQQDDIIIKETEPSAVAWEEEEKAKQPWELGADDEEDGNDPYVLDLRNSTRPLTDDEWEEGISSLLESKVTK</sequence>
<dbReference type="EMBL" id="ML978266">
    <property type="protein sequence ID" value="KAF2025413.1"/>
    <property type="molecule type" value="Genomic_DNA"/>
</dbReference>
<evidence type="ECO:0000256" key="3">
    <source>
        <dbReference type="ARBA" id="ARBA00022679"/>
    </source>
</evidence>
<dbReference type="AlphaFoldDB" id="A0A9P4LHF4"/>
<dbReference type="OrthoDB" id="3763672at2759"/>
<accession>A0A9P4LHF4</accession>
<evidence type="ECO:0000256" key="4">
    <source>
        <dbReference type="SAM" id="MobiDB-lite"/>
    </source>
</evidence>
<dbReference type="Gene3D" id="3.90.550.10">
    <property type="entry name" value="Spore Coat Polysaccharide Biosynthesis Protein SpsA, Chain A"/>
    <property type="match status" value="1"/>
</dbReference>
<dbReference type="GO" id="GO:0006487">
    <property type="term" value="P:protein N-linked glycosylation"/>
    <property type="evidence" value="ECO:0007669"/>
    <property type="project" value="TreeGrafter"/>
</dbReference>
<dbReference type="InterPro" id="IPR008630">
    <property type="entry name" value="Glyco_trans_34"/>
</dbReference>
<proteinExistence type="inferred from homology"/>